<dbReference type="InterPro" id="IPR052042">
    <property type="entry name" value="Tail_sheath_structural"/>
</dbReference>
<dbReference type="Gene3D" id="3.40.50.11780">
    <property type="match status" value="2"/>
</dbReference>
<name>A0A840TQ57_9BACT</name>
<dbReference type="PANTHER" id="PTHR35861">
    <property type="match status" value="1"/>
</dbReference>
<proteinExistence type="inferred from homology"/>
<organism evidence="3 4">
    <name type="scientific">Rhabdobacter roseus</name>
    <dbReference type="NCBI Taxonomy" id="1655419"/>
    <lineage>
        <taxon>Bacteria</taxon>
        <taxon>Pseudomonadati</taxon>
        <taxon>Bacteroidota</taxon>
        <taxon>Cytophagia</taxon>
        <taxon>Cytophagales</taxon>
        <taxon>Cytophagaceae</taxon>
        <taxon>Rhabdobacter</taxon>
    </lineage>
</organism>
<evidence type="ECO:0000313" key="3">
    <source>
        <dbReference type="EMBL" id="MBB5282190.1"/>
    </source>
</evidence>
<evidence type="ECO:0000256" key="1">
    <source>
        <dbReference type="ARBA" id="ARBA00008005"/>
    </source>
</evidence>
<dbReference type="RefSeq" id="WP_246439434.1">
    <property type="nucleotide sequence ID" value="NZ_JACHGF010000001.1"/>
</dbReference>
<evidence type="ECO:0000259" key="2">
    <source>
        <dbReference type="Pfam" id="PF17482"/>
    </source>
</evidence>
<protein>
    <recommendedName>
        <fullName evidence="2">Tail sheath protein C-terminal domain-containing protein</fullName>
    </recommendedName>
</protein>
<dbReference type="EMBL" id="JACHGF010000001">
    <property type="protein sequence ID" value="MBB5282190.1"/>
    <property type="molecule type" value="Genomic_DNA"/>
</dbReference>
<accession>A0A840TQ57</accession>
<comment type="similarity">
    <text evidence="1">Belongs to the myoviridae tail sheath protein family.</text>
</comment>
<gene>
    <name evidence="3" type="ORF">HNQ92_000311</name>
</gene>
<evidence type="ECO:0000313" key="4">
    <source>
        <dbReference type="Proteomes" id="UP000557307"/>
    </source>
</evidence>
<dbReference type="InterPro" id="IPR020287">
    <property type="entry name" value="Tail_sheath_C"/>
</dbReference>
<dbReference type="Proteomes" id="UP000557307">
    <property type="component" value="Unassembled WGS sequence"/>
</dbReference>
<feature type="domain" description="Tail sheath protein C-terminal" evidence="2">
    <location>
        <begin position="568"/>
        <end position="672"/>
    </location>
</feature>
<comment type="caution">
    <text evidence="3">The sequence shown here is derived from an EMBL/GenBank/DDBJ whole genome shotgun (WGS) entry which is preliminary data.</text>
</comment>
<reference evidence="3 4" key="1">
    <citation type="submission" date="2020-08" db="EMBL/GenBank/DDBJ databases">
        <title>Genomic Encyclopedia of Type Strains, Phase IV (KMG-IV): sequencing the most valuable type-strain genomes for metagenomic binning, comparative biology and taxonomic classification.</title>
        <authorList>
            <person name="Goeker M."/>
        </authorList>
    </citation>
    <scope>NUCLEOTIDE SEQUENCE [LARGE SCALE GENOMIC DNA]</scope>
    <source>
        <strain evidence="3 4">DSM 105074</strain>
    </source>
</reference>
<dbReference type="AlphaFoldDB" id="A0A840TQ57"/>
<keyword evidence="4" id="KW-1185">Reference proteome</keyword>
<dbReference type="Pfam" id="PF17482">
    <property type="entry name" value="Phage_sheath_1C"/>
    <property type="match status" value="1"/>
</dbReference>
<dbReference type="PANTHER" id="PTHR35861:SF1">
    <property type="entry name" value="PHAGE TAIL SHEATH PROTEIN"/>
    <property type="match status" value="1"/>
</dbReference>
<sequence length="679" mass="74547">MLDLLQLRTPGVYIDEVPKFPPSVAAVETAIPAFIGYTQEILYQGRDLTGKAVRIESLVEYEEIFGGAPPVRINVVDLDANNAVKTADIAANYYLYDSLRLYFRNGGGKCYIVSTGTYAADGAVSDAPMQAGIDELEREDEPTLMVLPDAVRLPVDKQGDLYKSALAQAEKYKDRFLIADVRMTNLTLDKFVKADIDAFRQNIGMANLQFGAAYYPYLSVNLPRSFHYRDIKGKITKVGVPVAWDSTAFTGGDADAVAAYEALNNVVDSQAALEAKLSTYLGDNSSLETLYRARRAALDTAQSLADVVAKYTELLDFLFEITHKFLDQVAKDTATVKDPILDKLRTAILTPTFLDTYLVPLNNLDQLTQDTTVVKTSLGTLFSANGRTWNYADIKTRLEANAAADKTGYALTNIAGGDNAATKDTKTIANLRALTDKSADQLFGGIIGAINALVAEINVRETALEIEVLRRIPVLNNVLTYLRDRSFLIPPSGAVAGIYARVDRTRGVWKAPANESLANVKAPLALLTHDQHGECNVDSATGKSVNVVRSYPGKGVLVYGARTLAGNDNEWRYVNVRRLFNMIEESCKKATEPFVFEPNDPNTWVKVQAMIENFLTTLWRQGALFGANPDQAFYVLVGLNKTMTALDILEGRMIVEIGVAANRPAEFIVLRFSHKLPEA</sequence>